<name>A0A9P4A9B9_9BACE</name>
<dbReference type="GeneID" id="75111962"/>
<accession>A0A9P4A9B9</accession>
<sequence length="102" mass="11735">MRTIFVILLCLLLSGMVFSQKPIKKTESEIDSLSFSYDVRDMTILVNDTLVDYSVVFDPETGTRRGGYTMVRGALSHYEAIKLFGEKYRKGILIYRREGEIK</sequence>
<reference evidence="1 2" key="1">
    <citation type="journal article" date="2019" name="Nat. Med.">
        <title>A library of human gut bacterial isolates paired with longitudinal multiomics data enables mechanistic microbiome research.</title>
        <authorList>
            <person name="Poyet M."/>
            <person name="Groussin M."/>
            <person name="Gibbons S.M."/>
            <person name="Avila-Pacheco J."/>
            <person name="Jiang X."/>
            <person name="Kearney S.M."/>
            <person name="Perrotta A.R."/>
            <person name="Berdy B."/>
            <person name="Zhao S."/>
            <person name="Lieberman T.D."/>
            <person name="Swanson P.K."/>
            <person name="Smith M."/>
            <person name="Roesemann S."/>
            <person name="Alexander J.E."/>
            <person name="Rich S.A."/>
            <person name="Livny J."/>
            <person name="Vlamakis H."/>
            <person name="Clish C."/>
            <person name="Bullock K."/>
            <person name="Deik A."/>
            <person name="Scott J."/>
            <person name="Pierce K.A."/>
            <person name="Xavier R.J."/>
            <person name="Alm E.J."/>
        </authorList>
    </citation>
    <scope>NUCLEOTIDE SEQUENCE [LARGE SCALE GENOMIC DNA]</scope>
    <source>
        <strain evidence="1 2">BIOML-A19</strain>
    </source>
</reference>
<dbReference type="Proteomes" id="UP000368418">
    <property type="component" value="Unassembled WGS sequence"/>
</dbReference>
<protein>
    <submittedName>
        <fullName evidence="1">Uncharacterized protein</fullName>
    </submittedName>
</protein>
<gene>
    <name evidence="1" type="ORF">F2Y31_00115</name>
</gene>
<dbReference type="AlphaFoldDB" id="A0A9P4A9B9"/>
<dbReference type="EMBL" id="VVYD01000001">
    <property type="protein sequence ID" value="KAA5503697.1"/>
    <property type="molecule type" value="Genomic_DNA"/>
</dbReference>
<organism evidence="1 2">
    <name type="scientific">Bacteroides caccae</name>
    <dbReference type="NCBI Taxonomy" id="47678"/>
    <lineage>
        <taxon>Bacteria</taxon>
        <taxon>Pseudomonadati</taxon>
        <taxon>Bacteroidota</taxon>
        <taxon>Bacteroidia</taxon>
        <taxon>Bacteroidales</taxon>
        <taxon>Bacteroidaceae</taxon>
        <taxon>Bacteroides</taxon>
    </lineage>
</organism>
<evidence type="ECO:0000313" key="1">
    <source>
        <dbReference type="EMBL" id="KAA5503697.1"/>
    </source>
</evidence>
<evidence type="ECO:0000313" key="2">
    <source>
        <dbReference type="Proteomes" id="UP000368418"/>
    </source>
</evidence>
<comment type="caution">
    <text evidence="1">The sequence shown here is derived from an EMBL/GenBank/DDBJ whole genome shotgun (WGS) entry which is preliminary data.</text>
</comment>
<proteinExistence type="predicted"/>
<dbReference type="RefSeq" id="WP_005682137.1">
    <property type="nucleotide sequence ID" value="NZ_CABMOQ010000017.1"/>
</dbReference>